<keyword evidence="2" id="KW-1185">Reference proteome</keyword>
<protein>
    <submittedName>
        <fullName evidence="1">Uncharacterized protein</fullName>
    </submittedName>
</protein>
<evidence type="ECO:0000313" key="2">
    <source>
        <dbReference type="Proteomes" id="UP000199393"/>
    </source>
</evidence>
<sequence length="245" mass="26695">MVASRGRTVYPVGVDTDRQRLIDARSRRTLTDRVEDARLAADLPLGRATHLVRRFPPFRAHRGVGVLYGGEARGEILALLYAVVIYERPDLEPDAADLAWEAEMGEETAVDTACADLDRAVRLLLDDDRRPLQPRVEAAVRALPLLRDRWEDAQALGRQFMVSTSMDGVRQIMDALLMVADDGHAPGTRVKLLSGADADLAGTLVGAMWGLSGPPISYWVHPDGAALKMAAEPQDLIVLAGQGIE</sequence>
<name>A0A1C3MWL3_9ACTN</name>
<gene>
    <name evidence="1" type="ORF">GA0070620_0152</name>
</gene>
<dbReference type="Proteomes" id="UP000199393">
    <property type="component" value="Chromosome I"/>
</dbReference>
<organism evidence="1 2">
    <name type="scientific">Micromonospora krabiensis</name>
    <dbReference type="NCBI Taxonomy" id="307121"/>
    <lineage>
        <taxon>Bacteria</taxon>
        <taxon>Bacillati</taxon>
        <taxon>Actinomycetota</taxon>
        <taxon>Actinomycetes</taxon>
        <taxon>Micromonosporales</taxon>
        <taxon>Micromonosporaceae</taxon>
        <taxon>Micromonospora</taxon>
    </lineage>
</organism>
<reference evidence="2" key="1">
    <citation type="submission" date="2016-06" db="EMBL/GenBank/DDBJ databases">
        <authorList>
            <person name="Varghese N."/>
        </authorList>
    </citation>
    <scope>NUCLEOTIDE SEQUENCE [LARGE SCALE GENOMIC DNA]</scope>
    <source>
        <strain evidence="2">DSM 45344</strain>
    </source>
</reference>
<dbReference type="AlphaFoldDB" id="A0A1C3MWL3"/>
<dbReference type="EMBL" id="LT598496">
    <property type="protein sequence ID" value="SBV24715.1"/>
    <property type="molecule type" value="Genomic_DNA"/>
</dbReference>
<dbReference type="RefSeq" id="WP_091587497.1">
    <property type="nucleotide sequence ID" value="NZ_JBHRWG010000002.1"/>
</dbReference>
<evidence type="ECO:0000313" key="1">
    <source>
        <dbReference type="EMBL" id="SBV24715.1"/>
    </source>
</evidence>
<accession>A0A1C3MWL3</accession>
<proteinExistence type="predicted"/>
<dbReference type="OrthoDB" id="3340081at2"/>